<keyword evidence="2 4" id="KW-0012">Acyltransferase</keyword>
<dbReference type="AlphaFoldDB" id="A0A3D9JUS6"/>
<gene>
    <name evidence="4" type="ORF">DFP98_109140</name>
</gene>
<dbReference type="OrthoDB" id="9796171at2"/>
<dbReference type="CDD" id="cd04301">
    <property type="entry name" value="NAT_SF"/>
    <property type="match status" value="1"/>
</dbReference>
<accession>A0A3D9JUS6</accession>
<dbReference type="GO" id="GO:0016747">
    <property type="term" value="F:acyltransferase activity, transferring groups other than amino-acyl groups"/>
    <property type="evidence" value="ECO:0007669"/>
    <property type="project" value="InterPro"/>
</dbReference>
<evidence type="ECO:0000256" key="2">
    <source>
        <dbReference type="ARBA" id="ARBA00023315"/>
    </source>
</evidence>
<dbReference type="PANTHER" id="PTHR43877:SF2">
    <property type="entry name" value="AMINOALKYLPHOSPHONATE N-ACETYLTRANSFERASE-RELATED"/>
    <property type="match status" value="1"/>
</dbReference>
<dbReference type="Pfam" id="PF13673">
    <property type="entry name" value="Acetyltransf_10"/>
    <property type="match status" value="1"/>
</dbReference>
<dbReference type="InterPro" id="IPR050832">
    <property type="entry name" value="Bact_Acetyltransf"/>
</dbReference>
<dbReference type="Gene3D" id="3.40.630.30">
    <property type="match status" value="1"/>
</dbReference>
<dbReference type="PANTHER" id="PTHR43877">
    <property type="entry name" value="AMINOALKYLPHOSPHONATE N-ACETYLTRANSFERASE-RELATED-RELATED"/>
    <property type="match status" value="1"/>
</dbReference>
<organism evidence="4 5">
    <name type="scientific">Cohnella phaseoli</name>
    <dbReference type="NCBI Taxonomy" id="456490"/>
    <lineage>
        <taxon>Bacteria</taxon>
        <taxon>Bacillati</taxon>
        <taxon>Bacillota</taxon>
        <taxon>Bacilli</taxon>
        <taxon>Bacillales</taxon>
        <taxon>Paenibacillaceae</taxon>
        <taxon>Cohnella</taxon>
    </lineage>
</organism>
<dbReference type="PROSITE" id="PS51186">
    <property type="entry name" value="GNAT"/>
    <property type="match status" value="1"/>
</dbReference>
<protein>
    <submittedName>
        <fullName evidence="4">Putative GNAT family N-acyltransferase</fullName>
    </submittedName>
</protein>
<feature type="domain" description="N-acetyltransferase" evidence="3">
    <location>
        <begin position="2"/>
        <end position="147"/>
    </location>
</feature>
<keyword evidence="1 4" id="KW-0808">Transferase</keyword>
<keyword evidence="5" id="KW-1185">Reference proteome</keyword>
<dbReference type="Proteomes" id="UP000256977">
    <property type="component" value="Unassembled WGS sequence"/>
</dbReference>
<sequence>MEWIRAETMEQLREAFAIRMEVFVKEQGVPADIELDEYDESPLSCRHYIVRSDQDGVIAAGRYRSYEPGVAKMQRIAVLKRSRGTGVGSYLLSAMEDEARSEGYQASILDAQCSAEPFYRKLGYETVSIEPFLDAGIPHVRMRKSLNK</sequence>
<comment type="caution">
    <text evidence="4">The sequence shown here is derived from an EMBL/GenBank/DDBJ whole genome shotgun (WGS) entry which is preliminary data.</text>
</comment>
<dbReference type="InterPro" id="IPR000182">
    <property type="entry name" value="GNAT_dom"/>
</dbReference>
<proteinExistence type="predicted"/>
<evidence type="ECO:0000313" key="5">
    <source>
        <dbReference type="Proteomes" id="UP000256977"/>
    </source>
</evidence>
<evidence type="ECO:0000256" key="1">
    <source>
        <dbReference type="ARBA" id="ARBA00022679"/>
    </source>
</evidence>
<name>A0A3D9JUS6_9BACL</name>
<evidence type="ECO:0000313" key="4">
    <source>
        <dbReference type="EMBL" id="RED77529.1"/>
    </source>
</evidence>
<dbReference type="RefSeq" id="WP_116061139.1">
    <property type="nucleotide sequence ID" value="NZ_QRDZ01000009.1"/>
</dbReference>
<dbReference type="SUPFAM" id="SSF55729">
    <property type="entry name" value="Acyl-CoA N-acyltransferases (Nat)"/>
    <property type="match status" value="1"/>
</dbReference>
<reference evidence="4 5" key="1">
    <citation type="submission" date="2018-07" db="EMBL/GenBank/DDBJ databases">
        <title>Genomic Encyclopedia of Type Strains, Phase III (KMG-III): the genomes of soil and plant-associated and newly described type strains.</title>
        <authorList>
            <person name="Whitman W."/>
        </authorList>
    </citation>
    <scope>NUCLEOTIDE SEQUENCE [LARGE SCALE GENOMIC DNA]</scope>
    <source>
        <strain evidence="4 5">CECT 7287</strain>
    </source>
</reference>
<evidence type="ECO:0000259" key="3">
    <source>
        <dbReference type="PROSITE" id="PS51186"/>
    </source>
</evidence>
<dbReference type="EMBL" id="QRDZ01000009">
    <property type="protein sequence ID" value="RED77529.1"/>
    <property type="molecule type" value="Genomic_DNA"/>
</dbReference>
<dbReference type="InterPro" id="IPR016181">
    <property type="entry name" value="Acyl_CoA_acyltransferase"/>
</dbReference>